<dbReference type="RefSeq" id="WP_152599892.1">
    <property type="nucleotide sequence ID" value="NZ_JRKJ01000005.1"/>
</dbReference>
<accession>A0A0A2WI81</accession>
<proteinExistence type="predicted"/>
<name>A0A0A2WI81_9GAMM</name>
<comment type="caution">
    <text evidence="1">The sequence shown here is derived from an EMBL/GenBank/DDBJ whole genome shotgun (WGS) entry which is preliminary data.</text>
</comment>
<keyword evidence="2" id="KW-1185">Reference proteome</keyword>
<organism evidence="1 2">
    <name type="scientific">Lysobacter dokdonensis DS-58</name>
    <dbReference type="NCBI Taxonomy" id="1300345"/>
    <lineage>
        <taxon>Bacteria</taxon>
        <taxon>Pseudomonadati</taxon>
        <taxon>Pseudomonadota</taxon>
        <taxon>Gammaproteobacteria</taxon>
        <taxon>Lysobacterales</taxon>
        <taxon>Lysobacteraceae</taxon>
        <taxon>Noviluteimonas</taxon>
    </lineage>
</organism>
<protein>
    <submittedName>
        <fullName evidence="1">Uncharacterized protein</fullName>
    </submittedName>
</protein>
<evidence type="ECO:0000313" key="1">
    <source>
        <dbReference type="EMBL" id="KGQ19896.1"/>
    </source>
</evidence>
<dbReference type="Proteomes" id="UP000030518">
    <property type="component" value="Unassembled WGS sequence"/>
</dbReference>
<evidence type="ECO:0000313" key="2">
    <source>
        <dbReference type="Proteomes" id="UP000030518"/>
    </source>
</evidence>
<sequence length="106" mass="12018">MASASPTSRSLANIRERGYTPWVVEYWNSFSRKRVDLYGIFDIIAVGNGETLAVQTTSGANVSARVKKIADSEYIDAIRKSGWRVEVHGWRKSSRNRWVLRIVDVS</sequence>
<gene>
    <name evidence="1" type="ORF">LF41_2403</name>
</gene>
<dbReference type="EMBL" id="JRKJ01000005">
    <property type="protein sequence ID" value="KGQ19896.1"/>
    <property type="molecule type" value="Genomic_DNA"/>
</dbReference>
<dbReference type="STRING" id="1300345.LF41_2403"/>
<dbReference type="PATRIC" id="fig|1300345.3.peg.973"/>
<dbReference type="AlphaFoldDB" id="A0A0A2WI81"/>
<reference evidence="1 2" key="1">
    <citation type="submission" date="2014-09" db="EMBL/GenBank/DDBJ databases">
        <title>Genome sequences of Lysobacter dokdonensis DS-58.</title>
        <authorList>
            <person name="Kim J.F."/>
            <person name="Kwak M.-J."/>
        </authorList>
    </citation>
    <scope>NUCLEOTIDE SEQUENCE [LARGE SCALE GENOMIC DNA]</scope>
    <source>
        <strain evidence="1 2">DS-58</strain>
    </source>
</reference>